<dbReference type="InterPro" id="IPR036942">
    <property type="entry name" value="Beta-barrel_TonB_sf"/>
</dbReference>
<keyword evidence="2 8" id="KW-0813">Transport</keyword>
<keyword evidence="7 8" id="KW-0998">Cell outer membrane</keyword>
<dbReference type="Gene3D" id="2.170.130.10">
    <property type="entry name" value="TonB-dependent receptor, plug domain"/>
    <property type="match status" value="1"/>
</dbReference>
<evidence type="ECO:0000313" key="12">
    <source>
        <dbReference type="Proteomes" id="UP000595894"/>
    </source>
</evidence>
<dbReference type="InterPro" id="IPR037066">
    <property type="entry name" value="Plug_dom_sf"/>
</dbReference>
<dbReference type="SUPFAM" id="SSF56935">
    <property type="entry name" value="Porins"/>
    <property type="match status" value="1"/>
</dbReference>
<gene>
    <name evidence="11" type="ORF">H5J25_00615</name>
</gene>
<feature type="chain" id="PRO_5037961419" evidence="9">
    <location>
        <begin position="29"/>
        <end position="821"/>
    </location>
</feature>
<protein>
    <submittedName>
        <fullName evidence="11">TonB-dependent receptor</fullName>
    </submittedName>
</protein>
<dbReference type="AlphaFoldDB" id="A0A974NUX1"/>
<evidence type="ECO:0000256" key="3">
    <source>
        <dbReference type="ARBA" id="ARBA00022452"/>
    </source>
</evidence>
<dbReference type="GO" id="GO:0033214">
    <property type="term" value="P:siderophore-iron import into cell"/>
    <property type="evidence" value="ECO:0007669"/>
    <property type="project" value="TreeGrafter"/>
</dbReference>
<keyword evidence="11" id="KW-0675">Receptor</keyword>
<evidence type="ECO:0000256" key="2">
    <source>
        <dbReference type="ARBA" id="ARBA00022448"/>
    </source>
</evidence>
<dbReference type="GO" id="GO:0009279">
    <property type="term" value="C:cell outer membrane"/>
    <property type="evidence" value="ECO:0007669"/>
    <property type="project" value="UniProtKB-SubCell"/>
</dbReference>
<sequence>MATSRRCADQIRRLRVSRFRFSSFNATALGLVLATGALLLTTQGAAAQATSAENADAGTQQSEVPADETQEIVISGRRISQASEAVGEDRITSTVAVTREALLSAPSGISGLKMLESLPGFNVQTDGALGLYEFGNSVQARAFNLDQIGFVVDGVPMGRSDAFGGSPVFRYVDNENLGVVEASPGAGGVTMPTYSSLGPVVSYRSIAPQNDLGVFASQSFGDFGMKRTFIRVSTGKIGPLKAFVSRTKLNTDLWRGAGSVDREHWEAMAHVDITDSSWARFKFVSNDFFDYDSPTLSRAEYNSTAPDLAGNVGRYRGYYGDPLPSYAPTVAGVPFSNANYTYYYGQAINVRKDKLFAGTFHAGIADGIYAETTIYYEDKDGWGSSPDSYANTLTFYNRQQLVSGLALTAPRGTQFGVSSLGGYRQGILQSLHANVGIHSIDVGIWAEDDRYRRYQRRQNTIDGSPASAPNYDELVYGRRDYRSKRATLQMFVRDRIDLTPAFSLDLGVKALNLDYQQRGYRDFADYARTVNGVNVAGWGPQYNRAQFKDYFLPTAGILYRFNDLRTQLFASYAENLALPKGMDDIFSVAFTNSPAVVGAPAPERSKNVEIGLRTTRPEFFASLTGYYTKFDNRIQSIASILPGTTNVTETFFQNVGGVEAYGAELLANYKPAFLHGAAYFNGNITYNHAQFQDDIVAAARTYLIAGKYLPDSAKWVVSGGVTIEPAPWLVANVTGKYTSRRQSTFENTPGSSLPGFTVVSAYADIGDGFSIGPVRNARIRVNVDNLFDKDVLSFISPALTGDGFFRPLSPRTFQATLSVDI</sequence>
<feature type="signal peptide" evidence="9">
    <location>
        <begin position="1"/>
        <end position="28"/>
    </location>
</feature>
<dbReference type="PANTHER" id="PTHR30442">
    <property type="entry name" value="IRON III DICITRATE TRANSPORT PROTEIN FECA"/>
    <property type="match status" value="1"/>
</dbReference>
<keyword evidence="9" id="KW-0732">Signal</keyword>
<feature type="domain" description="TonB-dependent receptor-like beta-barrel" evidence="10">
    <location>
        <begin position="291"/>
        <end position="786"/>
    </location>
</feature>
<dbReference type="KEGG" id="sari:H5J25_00615"/>
<evidence type="ECO:0000256" key="1">
    <source>
        <dbReference type="ARBA" id="ARBA00004571"/>
    </source>
</evidence>
<dbReference type="Proteomes" id="UP000595894">
    <property type="component" value="Chromosome"/>
</dbReference>
<reference evidence="12" key="1">
    <citation type="submission" date="2020-09" db="EMBL/GenBank/DDBJ databases">
        <title>Sphingomonas sp., a new species isolated from pork steak.</title>
        <authorList>
            <person name="Heidler von Heilborn D."/>
        </authorList>
    </citation>
    <scope>NUCLEOTIDE SEQUENCE [LARGE SCALE GENOMIC DNA]</scope>
</reference>
<organism evidence="11 12">
    <name type="scientific">Sphingomonas aliaeris</name>
    <dbReference type="NCBI Taxonomy" id="2759526"/>
    <lineage>
        <taxon>Bacteria</taxon>
        <taxon>Pseudomonadati</taxon>
        <taxon>Pseudomonadota</taxon>
        <taxon>Alphaproteobacteria</taxon>
        <taxon>Sphingomonadales</taxon>
        <taxon>Sphingomonadaceae</taxon>
        <taxon>Sphingomonas</taxon>
    </lineage>
</organism>
<keyword evidence="12" id="KW-1185">Reference proteome</keyword>
<dbReference type="Gene3D" id="2.40.170.20">
    <property type="entry name" value="TonB-dependent receptor, beta-barrel domain"/>
    <property type="match status" value="1"/>
</dbReference>
<dbReference type="PROSITE" id="PS52016">
    <property type="entry name" value="TONB_DEPENDENT_REC_3"/>
    <property type="match status" value="1"/>
</dbReference>
<keyword evidence="5" id="KW-0798">TonB box</keyword>
<evidence type="ECO:0000256" key="8">
    <source>
        <dbReference type="PROSITE-ProRule" id="PRU01360"/>
    </source>
</evidence>
<keyword evidence="3 8" id="KW-1134">Transmembrane beta strand</keyword>
<keyword evidence="6 8" id="KW-0472">Membrane</keyword>
<dbReference type="InterPro" id="IPR039426">
    <property type="entry name" value="TonB-dep_rcpt-like"/>
</dbReference>
<dbReference type="PANTHER" id="PTHR30442:SF0">
    <property type="entry name" value="FE(3+) DICITRATE TRANSPORT PROTEIN FECA"/>
    <property type="match status" value="1"/>
</dbReference>
<dbReference type="EMBL" id="CP061035">
    <property type="protein sequence ID" value="QQV77376.1"/>
    <property type="molecule type" value="Genomic_DNA"/>
</dbReference>
<comment type="subcellular location">
    <subcellularLocation>
        <location evidence="1 8">Cell outer membrane</location>
        <topology evidence="1 8">Multi-pass membrane protein</topology>
    </subcellularLocation>
</comment>
<evidence type="ECO:0000259" key="10">
    <source>
        <dbReference type="Pfam" id="PF00593"/>
    </source>
</evidence>
<evidence type="ECO:0000313" key="11">
    <source>
        <dbReference type="EMBL" id="QQV77376.1"/>
    </source>
</evidence>
<comment type="similarity">
    <text evidence="8">Belongs to the TonB-dependent receptor family.</text>
</comment>
<evidence type="ECO:0000256" key="9">
    <source>
        <dbReference type="SAM" id="SignalP"/>
    </source>
</evidence>
<keyword evidence="4 8" id="KW-0812">Transmembrane</keyword>
<name>A0A974NUX1_9SPHN</name>
<evidence type="ECO:0000256" key="5">
    <source>
        <dbReference type="ARBA" id="ARBA00023077"/>
    </source>
</evidence>
<evidence type="ECO:0000256" key="6">
    <source>
        <dbReference type="ARBA" id="ARBA00023136"/>
    </source>
</evidence>
<proteinExistence type="inferred from homology"/>
<dbReference type="Pfam" id="PF00593">
    <property type="entry name" value="TonB_dep_Rec_b-barrel"/>
    <property type="match status" value="1"/>
</dbReference>
<accession>A0A974NUX1</accession>
<evidence type="ECO:0000256" key="4">
    <source>
        <dbReference type="ARBA" id="ARBA00022692"/>
    </source>
</evidence>
<evidence type="ECO:0000256" key="7">
    <source>
        <dbReference type="ARBA" id="ARBA00023237"/>
    </source>
</evidence>
<dbReference type="InterPro" id="IPR000531">
    <property type="entry name" value="Beta-barrel_TonB"/>
</dbReference>